<reference evidence="9 10" key="1">
    <citation type="submission" date="2019-07" db="EMBL/GenBank/DDBJ databases">
        <title>Qingshengfaniella alkalisoli gen. nov., sp. nov., isolated from saline soil.</title>
        <authorList>
            <person name="Xu L."/>
            <person name="Huang X.-X."/>
            <person name="Sun J.-Q."/>
        </authorList>
    </citation>
    <scope>NUCLEOTIDE SEQUENCE [LARGE SCALE GENOMIC DNA]</scope>
    <source>
        <strain evidence="9 10">DSM 27279</strain>
    </source>
</reference>
<accession>A0A556AW52</accession>
<evidence type="ECO:0000256" key="4">
    <source>
        <dbReference type="ARBA" id="ARBA00022655"/>
    </source>
</evidence>
<evidence type="ECO:0000313" key="9">
    <source>
        <dbReference type="EMBL" id="TSH97157.1"/>
    </source>
</evidence>
<dbReference type="InterPro" id="IPR013328">
    <property type="entry name" value="6PGD_dom2"/>
</dbReference>
<comment type="pathway">
    <text evidence="1">Cofactor biosynthesis; (R)-pantothenate biosynthesis; (R)-pantoate from 3-methyl-2-oxobutanoate: step 2/2.</text>
</comment>
<dbReference type="PANTHER" id="PTHR21708">
    <property type="entry name" value="PROBABLE 2-DEHYDROPANTOATE 2-REDUCTASE"/>
    <property type="match status" value="1"/>
</dbReference>
<sequence length="337" mass="34833">MSAATSHAEAPLRIGVAGAGAIGCTLAAVLARGGQQVSLLARGATLRAIAAGGVRLTDAAGTAEVPVRASDSAAALGVQDVVFVCTKAQDVAGILPALAPMIGPDTTIVPLINGVPWWYFQGLPGRLEGRAVAAVDPQGVLAGSVRREQLVGAVVFITAERVQPAEVVSPNPMLIILGELAHMETPRVRRIAAALDAAGIEARVSPAIRDALWTKVLANLTSNPLSVVSGGTLQQIYSDPRLLPIARKMLDEGLALAAAYGARIVFDPPTFIAQGAAMGPIRTSMLQDALHGRPLELAAIGDAVLELAELQGIPMPVTRDVIGLARFREDAMRASRS</sequence>
<dbReference type="GO" id="GO:0015940">
    <property type="term" value="P:pantothenate biosynthetic process"/>
    <property type="evidence" value="ECO:0007669"/>
    <property type="project" value="UniProtKB-UniPathway"/>
</dbReference>
<evidence type="ECO:0000256" key="1">
    <source>
        <dbReference type="ARBA" id="ARBA00004994"/>
    </source>
</evidence>
<protein>
    <recommendedName>
        <fullName evidence="3">2-dehydropantoate 2-reductase</fullName>
        <ecNumber evidence="2">1.1.1.169</ecNumber>
    </recommendedName>
    <alternativeName>
        <fullName evidence="5">Ketopantoate reductase</fullName>
    </alternativeName>
</protein>
<dbReference type="NCBIfam" id="NF005089">
    <property type="entry name" value="PRK06522.1-4"/>
    <property type="match status" value="1"/>
</dbReference>
<dbReference type="SUPFAM" id="SSF48179">
    <property type="entry name" value="6-phosphogluconate dehydrogenase C-terminal domain-like"/>
    <property type="match status" value="1"/>
</dbReference>
<comment type="catalytic activity">
    <reaction evidence="6">
        <text>(R)-pantoate + NADP(+) = 2-dehydropantoate + NADPH + H(+)</text>
        <dbReference type="Rhea" id="RHEA:16233"/>
        <dbReference type="ChEBI" id="CHEBI:11561"/>
        <dbReference type="ChEBI" id="CHEBI:15378"/>
        <dbReference type="ChEBI" id="CHEBI:15980"/>
        <dbReference type="ChEBI" id="CHEBI:57783"/>
        <dbReference type="ChEBI" id="CHEBI:58349"/>
        <dbReference type="EC" id="1.1.1.169"/>
    </reaction>
</comment>
<dbReference type="Pfam" id="PF08546">
    <property type="entry name" value="ApbA_C"/>
    <property type="match status" value="1"/>
</dbReference>
<dbReference type="PANTHER" id="PTHR21708:SF45">
    <property type="entry name" value="2-DEHYDROPANTOATE 2-REDUCTASE"/>
    <property type="match status" value="1"/>
</dbReference>
<dbReference type="GO" id="GO:0008677">
    <property type="term" value="F:2-dehydropantoate 2-reductase activity"/>
    <property type="evidence" value="ECO:0007669"/>
    <property type="project" value="UniProtKB-EC"/>
</dbReference>
<comment type="caution">
    <text evidence="9">The sequence shown here is derived from an EMBL/GenBank/DDBJ whole genome shotgun (WGS) entry which is preliminary data.</text>
</comment>
<dbReference type="InterPro" id="IPR036291">
    <property type="entry name" value="NAD(P)-bd_dom_sf"/>
</dbReference>
<feature type="domain" description="Ketopantoate reductase C-terminal" evidence="8">
    <location>
        <begin position="208"/>
        <end position="328"/>
    </location>
</feature>
<dbReference type="EC" id="1.1.1.169" evidence="2"/>
<dbReference type="OrthoDB" id="9796561at2"/>
<feature type="domain" description="Ketopantoate reductase N-terminal" evidence="7">
    <location>
        <begin position="14"/>
        <end position="180"/>
    </location>
</feature>
<keyword evidence="10" id="KW-1185">Reference proteome</keyword>
<evidence type="ECO:0000259" key="7">
    <source>
        <dbReference type="Pfam" id="PF02558"/>
    </source>
</evidence>
<organism evidence="9 10">
    <name type="scientific">Verticiella sediminum</name>
    <dbReference type="NCBI Taxonomy" id="1247510"/>
    <lineage>
        <taxon>Bacteria</taxon>
        <taxon>Pseudomonadati</taxon>
        <taxon>Pseudomonadota</taxon>
        <taxon>Betaproteobacteria</taxon>
        <taxon>Burkholderiales</taxon>
        <taxon>Alcaligenaceae</taxon>
        <taxon>Verticiella</taxon>
    </lineage>
</organism>
<gene>
    <name evidence="9" type="ORF">FOZ76_07535</name>
</gene>
<dbReference type="InterPro" id="IPR013752">
    <property type="entry name" value="KPA_reductase"/>
</dbReference>
<dbReference type="InterPro" id="IPR013332">
    <property type="entry name" value="KPR_N"/>
</dbReference>
<dbReference type="Gene3D" id="3.40.50.720">
    <property type="entry name" value="NAD(P)-binding Rossmann-like Domain"/>
    <property type="match status" value="1"/>
</dbReference>
<dbReference type="Gene3D" id="1.10.1040.10">
    <property type="entry name" value="N-(1-d-carboxylethyl)-l-norvaline Dehydrogenase, domain 2"/>
    <property type="match status" value="1"/>
</dbReference>
<evidence type="ECO:0000313" key="10">
    <source>
        <dbReference type="Proteomes" id="UP000318405"/>
    </source>
</evidence>
<proteinExistence type="predicted"/>
<evidence type="ECO:0000259" key="8">
    <source>
        <dbReference type="Pfam" id="PF08546"/>
    </source>
</evidence>
<dbReference type="Proteomes" id="UP000318405">
    <property type="component" value="Unassembled WGS sequence"/>
</dbReference>
<name>A0A556AW52_9BURK</name>
<evidence type="ECO:0000256" key="5">
    <source>
        <dbReference type="ARBA" id="ARBA00032024"/>
    </source>
</evidence>
<dbReference type="UniPathway" id="UPA00028">
    <property type="reaction ID" value="UER00004"/>
</dbReference>
<keyword evidence="4" id="KW-0566">Pantothenate biosynthesis</keyword>
<dbReference type="EMBL" id="VLTJ01000011">
    <property type="protein sequence ID" value="TSH97157.1"/>
    <property type="molecule type" value="Genomic_DNA"/>
</dbReference>
<dbReference type="InterPro" id="IPR051402">
    <property type="entry name" value="KPR-Related"/>
</dbReference>
<dbReference type="AlphaFoldDB" id="A0A556AW52"/>
<dbReference type="Pfam" id="PF02558">
    <property type="entry name" value="ApbA"/>
    <property type="match status" value="1"/>
</dbReference>
<evidence type="ECO:0000256" key="6">
    <source>
        <dbReference type="ARBA" id="ARBA00048793"/>
    </source>
</evidence>
<dbReference type="GO" id="GO:0005737">
    <property type="term" value="C:cytoplasm"/>
    <property type="evidence" value="ECO:0007669"/>
    <property type="project" value="TreeGrafter"/>
</dbReference>
<dbReference type="RefSeq" id="WP_143947524.1">
    <property type="nucleotide sequence ID" value="NZ_BAABMB010000002.1"/>
</dbReference>
<evidence type="ECO:0000256" key="2">
    <source>
        <dbReference type="ARBA" id="ARBA00013014"/>
    </source>
</evidence>
<dbReference type="InterPro" id="IPR008927">
    <property type="entry name" value="6-PGluconate_DH-like_C_sf"/>
</dbReference>
<evidence type="ECO:0000256" key="3">
    <source>
        <dbReference type="ARBA" id="ARBA00019465"/>
    </source>
</evidence>
<dbReference type="SUPFAM" id="SSF51735">
    <property type="entry name" value="NAD(P)-binding Rossmann-fold domains"/>
    <property type="match status" value="1"/>
</dbReference>